<keyword evidence="8 16" id="KW-0808">Transferase</keyword>
<comment type="catalytic activity">
    <reaction evidence="14 17">
        <text>cytidine + ATP = CMP + ADP + H(+)</text>
        <dbReference type="Rhea" id="RHEA:24674"/>
        <dbReference type="ChEBI" id="CHEBI:15378"/>
        <dbReference type="ChEBI" id="CHEBI:17562"/>
        <dbReference type="ChEBI" id="CHEBI:30616"/>
        <dbReference type="ChEBI" id="CHEBI:60377"/>
        <dbReference type="ChEBI" id="CHEBI:456216"/>
        <dbReference type="EC" id="2.7.1.48"/>
    </reaction>
</comment>
<comment type="subcellular location">
    <subcellularLocation>
        <location evidence="1 16 17">Cytoplasm</location>
    </subcellularLocation>
</comment>
<keyword evidence="20" id="KW-1185">Reference proteome</keyword>
<dbReference type="PANTHER" id="PTHR10285">
    <property type="entry name" value="URIDINE KINASE"/>
    <property type="match status" value="1"/>
</dbReference>
<reference evidence="19 20" key="1">
    <citation type="journal article" date="2011" name="J. Bacteriol.">
        <title>Draft genome sequence of the anoxygenic filamentous phototrophic bacterium Oscillochloris trichoides subsp. DG-6.</title>
        <authorList>
            <person name="Kuznetsov B.B."/>
            <person name="Ivanovsky R.N."/>
            <person name="Keppen O.I."/>
            <person name="Sukhacheva M.V."/>
            <person name="Bumazhkin B.K."/>
            <person name="Patutina E.O."/>
            <person name="Beletsky A.V."/>
            <person name="Mardanov A.V."/>
            <person name="Baslerov R.V."/>
            <person name="Panteleeva A.N."/>
            <person name="Kolganova T.V."/>
            <person name="Ravin N.V."/>
            <person name="Skryabin K.G."/>
        </authorList>
    </citation>
    <scope>NUCLEOTIDE SEQUENCE [LARGE SCALE GENOMIC DNA]</scope>
    <source>
        <strain evidence="19 20">DG-6</strain>
    </source>
</reference>
<dbReference type="NCBIfam" id="NF004018">
    <property type="entry name" value="PRK05480.1"/>
    <property type="match status" value="1"/>
</dbReference>
<gene>
    <name evidence="16" type="primary">udk</name>
    <name evidence="19" type="ORF">OSCT_2859</name>
</gene>
<feature type="domain" description="Phosphoribulokinase/uridine kinase" evidence="18">
    <location>
        <begin position="44"/>
        <end position="228"/>
    </location>
</feature>
<dbReference type="InterPro" id="IPR006083">
    <property type="entry name" value="PRK/URK"/>
</dbReference>
<evidence type="ECO:0000256" key="14">
    <source>
        <dbReference type="ARBA" id="ARBA00047436"/>
    </source>
</evidence>
<dbReference type="AlphaFoldDB" id="E1IHQ8"/>
<dbReference type="EC" id="2.7.1.48" evidence="5 16"/>
<evidence type="ECO:0000256" key="10">
    <source>
        <dbReference type="ARBA" id="ARBA00022777"/>
    </source>
</evidence>
<proteinExistence type="inferred from homology"/>
<comment type="pathway">
    <text evidence="2 16 17">Pyrimidine metabolism; UMP biosynthesis via salvage pathway; UMP from uridine: step 1/1.</text>
</comment>
<dbReference type="InterPro" id="IPR027417">
    <property type="entry name" value="P-loop_NTPase"/>
</dbReference>
<dbReference type="UniPathway" id="UPA00574">
    <property type="reaction ID" value="UER00637"/>
</dbReference>
<evidence type="ECO:0000256" key="1">
    <source>
        <dbReference type="ARBA" id="ARBA00004496"/>
    </source>
</evidence>
<evidence type="ECO:0000256" key="2">
    <source>
        <dbReference type="ARBA" id="ARBA00004690"/>
    </source>
</evidence>
<keyword evidence="10 16" id="KW-0418">Kinase</keyword>
<dbReference type="GO" id="GO:0044206">
    <property type="term" value="P:UMP salvage"/>
    <property type="evidence" value="ECO:0007669"/>
    <property type="project" value="UniProtKB-UniRule"/>
</dbReference>
<dbReference type="InterPro" id="IPR026008">
    <property type="entry name" value="Uridine_kinase"/>
</dbReference>
<evidence type="ECO:0000313" key="19">
    <source>
        <dbReference type="EMBL" id="EFO79278.1"/>
    </source>
</evidence>
<keyword evidence="7 16" id="KW-0963">Cytoplasm</keyword>
<comment type="similarity">
    <text evidence="4 16 17">Belongs to the uridine kinase family.</text>
</comment>
<dbReference type="PRINTS" id="PR00988">
    <property type="entry name" value="URIDINKINASE"/>
</dbReference>
<dbReference type="EMBL" id="ADVR01000119">
    <property type="protein sequence ID" value="EFO79278.1"/>
    <property type="molecule type" value="Genomic_DNA"/>
</dbReference>
<comment type="caution">
    <text evidence="19">The sequence shown here is derived from an EMBL/GenBank/DDBJ whole genome shotgun (WGS) entry which is preliminary data.</text>
</comment>
<evidence type="ECO:0000256" key="11">
    <source>
        <dbReference type="ARBA" id="ARBA00022840"/>
    </source>
</evidence>
<evidence type="ECO:0000256" key="8">
    <source>
        <dbReference type="ARBA" id="ARBA00022679"/>
    </source>
</evidence>
<evidence type="ECO:0000256" key="3">
    <source>
        <dbReference type="ARBA" id="ARBA00004784"/>
    </source>
</evidence>
<evidence type="ECO:0000256" key="6">
    <source>
        <dbReference type="ARBA" id="ARBA00021478"/>
    </source>
</evidence>
<dbReference type="STRING" id="765420.OSCT_2859"/>
<evidence type="ECO:0000256" key="17">
    <source>
        <dbReference type="RuleBase" id="RU003825"/>
    </source>
</evidence>
<dbReference type="GO" id="GO:0004849">
    <property type="term" value="F:uridine kinase activity"/>
    <property type="evidence" value="ECO:0007669"/>
    <property type="project" value="UniProtKB-UniRule"/>
</dbReference>
<evidence type="ECO:0000259" key="18">
    <source>
        <dbReference type="Pfam" id="PF00485"/>
    </source>
</evidence>
<dbReference type="CDD" id="cd02023">
    <property type="entry name" value="UMPK"/>
    <property type="match status" value="1"/>
</dbReference>
<dbReference type="GO" id="GO:0005524">
    <property type="term" value="F:ATP binding"/>
    <property type="evidence" value="ECO:0007669"/>
    <property type="project" value="UniProtKB-UniRule"/>
</dbReference>
<dbReference type="SUPFAM" id="SSF52540">
    <property type="entry name" value="P-loop containing nucleoside triphosphate hydrolases"/>
    <property type="match status" value="1"/>
</dbReference>
<evidence type="ECO:0000256" key="13">
    <source>
        <dbReference type="ARBA" id="ARBA00031452"/>
    </source>
</evidence>
<feature type="binding site" evidence="16">
    <location>
        <begin position="49"/>
        <end position="56"/>
    </location>
    <ligand>
        <name>ATP</name>
        <dbReference type="ChEBI" id="CHEBI:30616"/>
    </ligand>
</feature>
<evidence type="ECO:0000256" key="16">
    <source>
        <dbReference type="HAMAP-Rule" id="MF_00551"/>
    </source>
</evidence>
<dbReference type="GO" id="GO:0044211">
    <property type="term" value="P:CTP salvage"/>
    <property type="evidence" value="ECO:0007669"/>
    <property type="project" value="UniProtKB-UniRule"/>
</dbReference>
<keyword evidence="9 16" id="KW-0547">Nucleotide-binding</keyword>
<comment type="catalytic activity">
    <reaction evidence="15 16 17">
        <text>uridine + ATP = UMP + ADP + H(+)</text>
        <dbReference type="Rhea" id="RHEA:16825"/>
        <dbReference type="ChEBI" id="CHEBI:15378"/>
        <dbReference type="ChEBI" id="CHEBI:16704"/>
        <dbReference type="ChEBI" id="CHEBI:30616"/>
        <dbReference type="ChEBI" id="CHEBI:57865"/>
        <dbReference type="ChEBI" id="CHEBI:456216"/>
        <dbReference type="EC" id="2.7.1.48"/>
    </reaction>
</comment>
<evidence type="ECO:0000313" key="20">
    <source>
        <dbReference type="Proteomes" id="UP000054010"/>
    </source>
</evidence>
<evidence type="ECO:0000256" key="7">
    <source>
        <dbReference type="ARBA" id="ARBA00022490"/>
    </source>
</evidence>
<evidence type="ECO:0000256" key="12">
    <source>
        <dbReference type="ARBA" id="ARBA00030641"/>
    </source>
</evidence>
<comment type="pathway">
    <text evidence="3 16 17">Pyrimidine metabolism; CTP biosynthesis via salvage pathway; CTP from cytidine: step 1/3.</text>
</comment>
<evidence type="ECO:0000256" key="4">
    <source>
        <dbReference type="ARBA" id="ARBA00005408"/>
    </source>
</evidence>
<keyword evidence="11 16" id="KW-0067">ATP-binding</keyword>
<protein>
    <recommendedName>
        <fullName evidence="6 16">Uridine kinase</fullName>
        <ecNumber evidence="5 16">2.7.1.48</ecNumber>
    </recommendedName>
    <alternativeName>
        <fullName evidence="12 16">Cytidine monophosphokinase</fullName>
    </alternativeName>
    <alternativeName>
        <fullName evidence="13 16">Uridine monophosphokinase</fullName>
    </alternativeName>
</protein>
<dbReference type="HAMAP" id="MF_00551">
    <property type="entry name" value="Uridine_kinase"/>
    <property type="match status" value="1"/>
</dbReference>
<dbReference type="eggNOG" id="COG0572">
    <property type="taxonomic scope" value="Bacteria"/>
</dbReference>
<organism evidence="19 20">
    <name type="scientific">Oscillochloris trichoides DG-6</name>
    <dbReference type="NCBI Taxonomy" id="765420"/>
    <lineage>
        <taxon>Bacteria</taxon>
        <taxon>Bacillati</taxon>
        <taxon>Chloroflexota</taxon>
        <taxon>Chloroflexia</taxon>
        <taxon>Chloroflexales</taxon>
        <taxon>Chloroflexineae</taxon>
        <taxon>Oscillochloridaceae</taxon>
        <taxon>Oscillochloris</taxon>
    </lineage>
</organism>
<dbReference type="GO" id="GO:0005737">
    <property type="term" value="C:cytoplasm"/>
    <property type="evidence" value="ECO:0007669"/>
    <property type="project" value="UniProtKB-SubCell"/>
</dbReference>
<dbReference type="Proteomes" id="UP000054010">
    <property type="component" value="Unassembled WGS sequence"/>
</dbReference>
<dbReference type="GO" id="GO:0043771">
    <property type="term" value="F:cytidine kinase activity"/>
    <property type="evidence" value="ECO:0007669"/>
    <property type="project" value="RHEA"/>
</dbReference>
<dbReference type="HOGENOM" id="CLU_021278_1_2_0"/>
<dbReference type="InterPro" id="IPR000764">
    <property type="entry name" value="Uridine_kinase-like"/>
</dbReference>
<dbReference type="NCBIfam" id="TIGR00235">
    <property type="entry name" value="udk"/>
    <property type="match status" value="1"/>
</dbReference>
<evidence type="ECO:0000256" key="9">
    <source>
        <dbReference type="ARBA" id="ARBA00022741"/>
    </source>
</evidence>
<sequence length="249" mass="28063">MAQPPNTQNKDLCMNTPTSKDSLICRLYPQTEQMGMSMQRSPIIIGVAGGSASGKTTVSQAILERVGADRIAYIPHDLYYHDLSHLPLAQRAEFNFDHPDALDNALLIQHLDALSAGQPVAVPTYDFATYARLPQTQTIQPHPVILIEGILIFVDPLLRRRMQVKLFVDADPDLRFIRRLSRDVQERGRSLDSVVHQYLTTVRPMHLEFVEPSKRYADLIIPEGGYNPIAIDMLVARIEAELRDLRVTV</sequence>
<evidence type="ECO:0000256" key="5">
    <source>
        <dbReference type="ARBA" id="ARBA00012137"/>
    </source>
</evidence>
<evidence type="ECO:0000256" key="15">
    <source>
        <dbReference type="ARBA" id="ARBA00048909"/>
    </source>
</evidence>
<accession>E1IHQ8</accession>
<dbReference type="UniPathway" id="UPA00579">
    <property type="reaction ID" value="UER00640"/>
</dbReference>
<dbReference type="Gene3D" id="3.40.50.300">
    <property type="entry name" value="P-loop containing nucleotide triphosphate hydrolases"/>
    <property type="match status" value="1"/>
</dbReference>
<dbReference type="Pfam" id="PF00485">
    <property type="entry name" value="PRK"/>
    <property type="match status" value="1"/>
</dbReference>
<name>E1IHQ8_9CHLR</name>